<sequence length="535" mass="58686">MSTIDTLLYRPLKSGTAFEGLIPAYQGTDFKFDKNSDNSTTYDTLRFMEQWSNKYASQMKRIAPLLKGRNIEETANNIYQFLYNHFQYKLDGETQNLYSPSAAWHFRKTGFDCKTYSILASTILQNLNITHAFRMVQQAGIMPGEWSHVYVVIPNGNKNAIIDATTHTNKEVSFTKKHDYTMKHRGLASPYINGLGCACQGKPLNKTGLGSPSTIAATVANFHMFLNEIENKGVPKEVTSRMLDLVKWNVQNGIDPNIQEIVEKAYAGANKGLGYSLIDNGTSLLNNASIQGVNVGGVVTNVANGNYVGAALDVLKAVLPIEKTFGAVFANSFDLSCWGASYSEQKAKIDIEKDMPFIIEWSGIYKQATTANLDKFQILTEAYLLDAQNGQRSKYASCTRKGHALRDKAIVELRKNIYQEFTSQGFKLVPAGKKSGTFTINQGLPGYRVGQSYSSWTNPMSYDSFTVVPPQQQVAVTVPQQSVTTIPQQGTTTVYNNPAAAANTDSTAGVPPAKKSSATIPLLIGAGALALKFLI</sequence>
<accession>A0A1H3B3A2</accession>
<dbReference type="Proteomes" id="UP000198569">
    <property type="component" value="Unassembled WGS sequence"/>
</dbReference>
<gene>
    <name evidence="1" type="ORF">SAMN05444338_109144</name>
</gene>
<dbReference type="RefSeq" id="WP_091432936.1">
    <property type="nucleotide sequence ID" value="NZ_FNMV01000009.1"/>
</dbReference>
<proteinExistence type="predicted"/>
<name>A0A1H3B3A2_9FLAO</name>
<dbReference type="EMBL" id="FNMV01000009">
    <property type="protein sequence ID" value="SDX36436.1"/>
    <property type="molecule type" value="Genomic_DNA"/>
</dbReference>
<dbReference type="STRING" id="229203.SAMN05444338_109144"/>
<evidence type="ECO:0008006" key="3">
    <source>
        <dbReference type="Google" id="ProtNLM"/>
    </source>
</evidence>
<protein>
    <recommendedName>
        <fullName evidence="3">Transglutaminase-like superfamily protein</fullName>
    </recommendedName>
</protein>
<dbReference type="OrthoDB" id="1154186at2"/>
<reference evidence="2" key="1">
    <citation type="submission" date="2016-10" db="EMBL/GenBank/DDBJ databases">
        <authorList>
            <person name="Varghese N."/>
            <person name="Submissions S."/>
        </authorList>
    </citation>
    <scope>NUCLEOTIDE SEQUENCE [LARGE SCALE GENOMIC DNA]</scope>
    <source>
        <strain evidence="2">DSM 15718</strain>
    </source>
</reference>
<organism evidence="1 2">
    <name type="scientific">Flavobacterium degerlachei</name>
    <dbReference type="NCBI Taxonomy" id="229203"/>
    <lineage>
        <taxon>Bacteria</taxon>
        <taxon>Pseudomonadati</taxon>
        <taxon>Bacteroidota</taxon>
        <taxon>Flavobacteriia</taxon>
        <taxon>Flavobacteriales</taxon>
        <taxon>Flavobacteriaceae</taxon>
        <taxon>Flavobacterium</taxon>
    </lineage>
</organism>
<evidence type="ECO:0000313" key="1">
    <source>
        <dbReference type="EMBL" id="SDX36436.1"/>
    </source>
</evidence>
<keyword evidence="2" id="KW-1185">Reference proteome</keyword>
<dbReference type="AlphaFoldDB" id="A0A1H3B3A2"/>
<evidence type="ECO:0000313" key="2">
    <source>
        <dbReference type="Proteomes" id="UP000198569"/>
    </source>
</evidence>